<dbReference type="Gene3D" id="3.40.50.10320">
    <property type="entry name" value="LmbE-like"/>
    <property type="match status" value="1"/>
</dbReference>
<dbReference type="GO" id="GO:0016811">
    <property type="term" value="F:hydrolase activity, acting on carbon-nitrogen (but not peptide) bonds, in linear amides"/>
    <property type="evidence" value="ECO:0007669"/>
    <property type="project" value="TreeGrafter"/>
</dbReference>
<protein>
    <submittedName>
        <fullName evidence="1">Uncharacterized protein</fullName>
    </submittedName>
</protein>
<dbReference type="EMBL" id="CP040058">
    <property type="protein sequence ID" value="QCP36356.1"/>
    <property type="molecule type" value="Genomic_DNA"/>
</dbReference>
<dbReference type="Proteomes" id="UP000298653">
    <property type="component" value="Chromosome"/>
</dbReference>
<gene>
    <name evidence="1" type="ORF">AR1Y2_2902</name>
</gene>
<dbReference type="AlphaFoldDB" id="A0A4P8IG42"/>
<dbReference type="SUPFAM" id="SSF102588">
    <property type="entry name" value="LmbE-like"/>
    <property type="match status" value="1"/>
</dbReference>
<proteinExistence type="predicted"/>
<name>A0A4P8IG42_9FIRM</name>
<organism evidence="1 2">
    <name type="scientific">Anaerostipes rhamnosivorans</name>
    <dbReference type="NCBI Taxonomy" id="1229621"/>
    <lineage>
        <taxon>Bacteria</taxon>
        <taxon>Bacillati</taxon>
        <taxon>Bacillota</taxon>
        <taxon>Clostridia</taxon>
        <taxon>Lachnospirales</taxon>
        <taxon>Lachnospiraceae</taxon>
        <taxon>Anaerostipes</taxon>
    </lineage>
</organism>
<dbReference type="KEGG" id="arf:AR1Y2_2902"/>
<dbReference type="PANTHER" id="PTHR12993">
    <property type="entry name" value="N-ACETYLGLUCOSAMINYL-PHOSPHATIDYLINOSITOL DE-N-ACETYLASE-RELATED"/>
    <property type="match status" value="1"/>
</dbReference>
<evidence type="ECO:0000313" key="1">
    <source>
        <dbReference type="EMBL" id="QCP36356.1"/>
    </source>
</evidence>
<reference evidence="1 2" key="1">
    <citation type="submission" date="2019-05" db="EMBL/GenBank/DDBJ databases">
        <title>Complete genome sequencing of Anaerostipes rhamnosivorans.</title>
        <authorList>
            <person name="Bui T.P.N."/>
            <person name="de Vos W.M."/>
        </authorList>
    </citation>
    <scope>NUCLEOTIDE SEQUENCE [LARGE SCALE GENOMIC DNA]</scope>
    <source>
        <strain evidence="1 2">1y2</strain>
    </source>
</reference>
<dbReference type="PANTHER" id="PTHR12993:SF11">
    <property type="entry name" value="N-ACETYLGLUCOSAMINYL-PHOSPHATIDYLINOSITOL DE-N-ACETYLASE"/>
    <property type="match status" value="1"/>
</dbReference>
<dbReference type="InterPro" id="IPR003737">
    <property type="entry name" value="GlcNAc_PI_deacetylase-related"/>
</dbReference>
<evidence type="ECO:0000313" key="2">
    <source>
        <dbReference type="Proteomes" id="UP000298653"/>
    </source>
</evidence>
<dbReference type="Pfam" id="PF02585">
    <property type="entry name" value="PIG-L"/>
    <property type="match status" value="1"/>
</dbReference>
<sequence>MKLDKAQKIMLALTLVFALCLGVIGSSFPVKEDATPQYLDTLDLRGIDNIMIVAHPDDESLWGGAHLAKDRYLVVCLTNANTYHLTRYKEFKYAMNVAGSPSIMLNYPDYVNRKRVSWKPYKNRIEKNIRTLLRYKKWKVIATHNPEGEYGHPHHIGTSNIVTFAAKKEHDFDHLYYFGKYYCQLPPERPIGPPEDPKYMKIKKKMFSFYNRERRTIWKHRQMHYFENWVKASDWNEGTKSKTAEGNRP</sequence>
<dbReference type="OrthoDB" id="9790023at2"/>
<dbReference type="InterPro" id="IPR024078">
    <property type="entry name" value="LmbE-like_dom_sf"/>
</dbReference>
<keyword evidence="2" id="KW-1185">Reference proteome</keyword>
<accession>A0A4P8IG42</accession>
<dbReference type="RefSeq" id="WP_137329607.1">
    <property type="nucleotide sequence ID" value="NZ_CP040058.1"/>
</dbReference>